<proteinExistence type="predicted"/>
<reference evidence="1" key="2">
    <citation type="submission" date="2023-05" db="EMBL/GenBank/DDBJ databases">
        <authorList>
            <person name="Fouks B."/>
        </authorList>
    </citation>
    <scope>NUCLEOTIDE SEQUENCE</scope>
    <source>
        <strain evidence="1">Stay&amp;Tobe</strain>
        <tissue evidence="1">Testes</tissue>
    </source>
</reference>
<evidence type="ECO:0000313" key="2">
    <source>
        <dbReference type="Proteomes" id="UP001233999"/>
    </source>
</evidence>
<dbReference type="AlphaFoldDB" id="A0AAD8A6G1"/>
<dbReference type="PANTHER" id="PTHR11012">
    <property type="entry name" value="PROTEIN KINASE-LIKE DOMAIN-CONTAINING"/>
    <property type="match status" value="1"/>
</dbReference>
<dbReference type="Pfam" id="PF02958">
    <property type="entry name" value="EcKL"/>
    <property type="match status" value="1"/>
</dbReference>
<evidence type="ECO:0000313" key="1">
    <source>
        <dbReference type="EMBL" id="KAJ9592876.1"/>
    </source>
</evidence>
<comment type="caution">
    <text evidence="1">The sequence shown here is derived from an EMBL/GenBank/DDBJ whole genome shotgun (WGS) entry which is preliminary data.</text>
</comment>
<accession>A0AAD8A6G1</accession>
<protein>
    <recommendedName>
        <fullName evidence="3">Juvenile hormone-inducible protein</fullName>
    </recommendedName>
</protein>
<reference evidence="1" key="1">
    <citation type="journal article" date="2023" name="IScience">
        <title>Live-bearing cockroach genome reveals convergent evolutionary mechanisms linked to viviparity in insects and beyond.</title>
        <authorList>
            <person name="Fouks B."/>
            <person name="Harrison M.C."/>
            <person name="Mikhailova A.A."/>
            <person name="Marchal E."/>
            <person name="English S."/>
            <person name="Carruthers M."/>
            <person name="Jennings E.C."/>
            <person name="Chiamaka E.L."/>
            <person name="Frigard R.A."/>
            <person name="Pippel M."/>
            <person name="Attardo G.M."/>
            <person name="Benoit J.B."/>
            <person name="Bornberg-Bauer E."/>
            <person name="Tobe S.S."/>
        </authorList>
    </citation>
    <scope>NUCLEOTIDE SEQUENCE</scope>
    <source>
        <strain evidence="1">Stay&amp;Tobe</strain>
    </source>
</reference>
<name>A0AAD8A6G1_DIPPU</name>
<dbReference type="EMBL" id="JASPKZ010003799">
    <property type="protein sequence ID" value="KAJ9592876.1"/>
    <property type="molecule type" value="Genomic_DNA"/>
</dbReference>
<keyword evidence="2" id="KW-1185">Reference proteome</keyword>
<sequence>SWCIKKDGANLHGSKTYRTDTFMIFKIPILDLINKNIIERMPPANVISTFELTKEEFQSLLAPCLGADVKVEDFKTRALTQPGENYGSTILSAELNLKQGLRRYKLPLVVKLVPPSEYLCEIFDIEITFNKEVNAYKCVSPQYEQIQREKKVTSDNFLDIFPKFYGARTNQQGKLNEKADHTAVLLLENLKLSGYHTGDRLKGLDLQHVKLVISQLARFHATSVAIKLTKPIIFKETVLKACESFVLDGISNDDVAEKIIKCNLDDVRRIDECVPYLNNIEAALREDMKEKKDPAPSIPKEPFATFIHNDFWG</sequence>
<dbReference type="InterPro" id="IPR004119">
    <property type="entry name" value="EcKL"/>
</dbReference>
<dbReference type="Proteomes" id="UP001233999">
    <property type="component" value="Unassembled WGS sequence"/>
</dbReference>
<dbReference type="PANTHER" id="PTHR11012:SF55">
    <property type="entry name" value="BHLH DOMAIN-CONTAINING PROTEIN"/>
    <property type="match status" value="1"/>
</dbReference>
<dbReference type="SUPFAM" id="SSF56112">
    <property type="entry name" value="Protein kinase-like (PK-like)"/>
    <property type="match status" value="1"/>
</dbReference>
<dbReference type="InterPro" id="IPR011009">
    <property type="entry name" value="Kinase-like_dom_sf"/>
</dbReference>
<gene>
    <name evidence="1" type="ORF">L9F63_015454</name>
</gene>
<evidence type="ECO:0008006" key="3">
    <source>
        <dbReference type="Google" id="ProtNLM"/>
    </source>
</evidence>
<organism evidence="1 2">
    <name type="scientific">Diploptera punctata</name>
    <name type="common">Pacific beetle cockroach</name>
    <dbReference type="NCBI Taxonomy" id="6984"/>
    <lineage>
        <taxon>Eukaryota</taxon>
        <taxon>Metazoa</taxon>
        <taxon>Ecdysozoa</taxon>
        <taxon>Arthropoda</taxon>
        <taxon>Hexapoda</taxon>
        <taxon>Insecta</taxon>
        <taxon>Pterygota</taxon>
        <taxon>Neoptera</taxon>
        <taxon>Polyneoptera</taxon>
        <taxon>Dictyoptera</taxon>
        <taxon>Blattodea</taxon>
        <taxon>Blaberoidea</taxon>
        <taxon>Blaberidae</taxon>
        <taxon>Diplopterinae</taxon>
        <taxon>Diploptera</taxon>
    </lineage>
</organism>
<feature type="non-terminal residue" evidence="1">
    <location>
        <position position="313"/>
    </location>
</feature>